<feature type="region of interest" description="Disordered" evidence="1">
    <location>
        <begin position="34"/>
        <end position="71"/>
    </location>
</feature>
<feature type="compositionally biased region" description="Low complexity" evidence="1">
    <location>
        <begin position="41"/>
        <end position="71"/>
    </location>
</feature>
<accession>A0A4R5NAD4</accession>
<name>A0A4R5NAD4_9LACO</name>
<keyword evidence="3" id="KW-1185">Reference proteome</keyword>
<comment type="caution">
    <text evidence="2">The sequence shown here is derived from an EMBL/GenBank/DDBJ whole genome shotgun (WGS) entry which is preliminary data.</text>
</comment>
<sequence>MSKTLKWLGSIFILGLLCYVFFLFGSSHAQQSQKIDKKASSKSSKVSSTAHSTSSSQESDSASSVTTSSSVSVKKLSTDEMEQIALDFVKSHSTSPATVHVAKATSSPRSEWKDETTYDVVVFDTPQHFMEVEVNAYTGKPYNYALSEAATAVTDDQFLSRETDILSQLNAATDDAYRRGGQAANSMEQTDDTDYYPMYFTRKGANTGASGPGAKVPESRPDDQICFQLDKKTLKILNQSELPSFTQNIE</sequence>
<proteinExistence type="predicted"/>
<evidence type="ECO:0000313" key="2">
    <source>
        <dbReference type="EMBL" id="TDG69463.1"/>
    </source>
</evidence>
<reference evidence="2 3" key="1">
    <citation type="journal article" date="2019" name="Appl. Microbiol. Biotechnol.">
        <title>Uncovering carbohydrate metabolism through a genotype-phenotype association study of 56 lactic acid bacteria genomes.</title>
        <authorList>
            <person name="Buron-Moles G."/>
            <person name="Chailyan A."/>
            <person name="Dolejs I."/>
            <person name="Forster J."/>
            <person name="Miks M.H."/>
        </authorList>
    </citation>
    <scope>NUCLEOTIDE SEQUENCE [LARGE SCALE GENOMIC DNA]</scope>
    <source>
        <strain evidence="2 3">ATCC 700006</strain>
    </source>
</reference>
<evidence type="ECO:0000313" key="3">
    <source>
        <dbReference type="Proteomes" id="UP000295681"/>
    </source>
</evidence>
<dbReference type="EMBL" id="PUFI01000005">
    <property type="protein sequence ID" value="TDG69463.1"/>
    <property type="molecule type" value="Genomic_DNA"/>
</dbReference>
<protein>
    <submittedName>
        <fullName evidence="2">Uncharacterized protein</fullName>
    </submittedName>
</protein>
<dbReference type="AlphaFoldDB" id="A0A4R5NAD4"/>
<gene>
    <name evidence="2" type="ORF">C5L23_000925</name>
</gene>
<organism evidence="2 3">
    <name type="scientific">Leuconostoc fallax</name>
    <dbReference type="NCBI Taxonomy" id="1251"/>
    <lineage>
        <taxon>Bacteria</taxon>
        <taxon>Bacillati</taxon>
        <taxon>Bacillota</taxon>
        <taxon>Bacilli</taxon>
        <taxon>Lactobacillales</taxon>
        <taxon>Lactobacillaceae</taxon>
        <taxon>Leuconostoc</taxon>
    </lineage>
</organism>
<dbReference type="RefSeq" id="WP_010006957.1">
    <property type="nucleotide sequence ID" value="NZ_JAGYGP010000001.1"/>
</dbReference>
<dbReference type="Proteomes" id="UP000295681">
    <property type="component" value="Unassembled WGS sequence"/>
</dbReference>
<dbReference type="STRING" id="907931.GCA_000165675_01630"/>
<evidence type="ECO:0000256" key="1">
    <source>
        <dbReference type="SAM" id="MobiDB-lite"/>
    </source>
</evidence>